<reference evidence="2" key="1">
    <citation type="submission" date="2021-04" db="EMBL/GenBank/DDBJ databases">
        <title>Genome based classification of Actinospica acidithermotolerans sp. nov., an actinobacterium isolated from an Indonesian hot spring.</title>
        <authorList>
            <person name="Kusuma A.B."/>
            <person name="Putra K.E."/>
            <person name="Nafisah S."/>
            <person name="Loh J."/>
            <person name="Nouioui I."/>
            <person name="Goodfellow M."/>
        </authorList>
    </citation>
    <scope>NUCLEOTIDE SEQUENCE</scope>
    <source>
        <strain evidence="2">CSCA 57</strain>
    </source>
</reference>
<dbReference type="Proteomes" id="UP000675781">
    <property type="component" value="Unassembled WGS sequence"/>
</dbReference>
<name>A0A941ILN1_9ACTN</name>
<evidence type="ECO:0000313" key="2">
    <source>
        <dbReference type="EMBL" id="MBR7833205.1"/>
    </source>
</evidence>
<dbReference type="RefSeq" id="WP_212527726.1">
    <property type="nucleotide sequence ID" value="NZ_JAGSOG010000024.1"/>
</dbReference>
<proteinExistence type="predicted"/>
<dbReference type="PANTHER" id="PTHR38016">
    <property type="entry name" value="UNNAMED PRODUCT"/>
    <property type="match status" value="1"/>
</dbReference>
<accession>A0A941ILN1</accession>
<dbReference type="EMBL" id="JAGSOG010000024">
    <property type="protein sequence ID" value="MBR7833205.1"/>
    <property type="molecule type" value="Genomic_DNA"/>
</dbReference>
<comment type="caution">
    <text evidence="2">The sequence shown here is derived from an EMBL/GenBank/DDBJ whole genome shotgun (WGS) entry which is preliminary data.</text>
</comment>
<protein>
    <recommendedName>
        <fullName evidence="1">Limiting CO2-inducible protein B/C beta carbonyic anhydrase domain-containing protein</fullName>
    </recommendedName>
</protein>
<evidence type="ECO:0000259" key="1">
    <source>
        <dbReference type="Pfam" id="PF18599"/>
    </source>
</evidence>
<dbReference type="PANTHER" id="PTHR38016:SF1">
    <property type="entry name" value="LIMITING CO2-INDUCIBLE PROTEIN B_C BETA CARBONYIC ANHYDRASE DOMAIN-CONTAINING PROTEIN"/>
    <property type="match status" value="1"/>
</dbReference>
<dbReference type="InterPro" id="IPR040703">
    <property type="entry name" value="LCIB/C_CA"/>
</dbReference>
<gene>
    <name evidence="2" type="ORF">KDL01_08010</name>
</gene>
<sequence length="245" mass="26332">MTFTESLSTHFPDALPTNQFVSGSQRALARVGVHRGGALPMIATCRDELAFALTAELQRAWGGAFNMAGLAGLFTLGRTGVIAARGHAPLVEGRRTFLVFGLAHIGVDEDGELGRVQRPGVPGKSHTCGALLALADELRGDDVHTSDYPYLDPYDPEQSRLRDRIAPRVPDGNADILTITRVARNLIDQDTSAVIELLREDEVPADVAVFTGIHIHGPRGAEYVEPGLAQFDRAGGDAEKLDLLF</sequence>
<evidence type="ECO:0000313" key="3">
    <source>
        <dbReference type="Proteomes" id="UP000675781"/>
    </source>
</evidence>
<dbReference type="Pfam" id="PF18599">
    <property type="entry name" value="LCIB_C_CA"/>
    <property type="match status" value="1"/>
</dbReference>
<feature type="domain" description="Limiting CO2-inducible protein B/C beta carbonyic anhydrase" evidence="1">
    <location>
        <begin position="14"/>
        <end position="226"/>
    </location>
</feature>
<keyword evidence="3" id="KW-1185">Reference proteome</keyword>
<organism evidence="2 3">
    <name type="scientific">Actinospica durhamensis</name>
    <dbReference type="NCBI Taxonomy" id="1508375"/>
    <lineage>
        <taxon>Bacteria</taxon>
        <taxon>Bacillati</taxon>
        <taxon>Actinomycetota</taxon>
        <taxon>Actinomycetes</taxon>
        <taxon>Catenulisporales</taxon>
        <taxon>Actinospicaceae</taxon>
        <taxon>Actinospica</taxon>
    </lineage>
</organism>
<dbReference type="AlphaFoldDB" id="A0A941ILN1"/>